<feature type="domain" description="C2H2-type" evidence="9">
    <location>
        <begin position="565"/>
        <end position="593"/>
    </location>
</feature>
<feature type="domain" description="C2H2-type" evidence="9">
    <location>
        <begin position="715"/>
        <end position="742"/>
    </location>
</feature>
<organism evidence="10 11">
    <name type="scientific">Polyplax serrata</name>
    <name type="common">Common mouse louse</name>
    <dbReference type="NCBI Taxonomy" id="468196"/>
    <lineage>
        <taxon>Eukaryota</taxon>
        <taxon>Metazoa</taxon>
        <taxon>Ecdysozoa</taxon>
        <taxon>Arthropoda</taxon>
        <taxon>Hexapoda</taxon>
        <taxon>Insecta</taxon>
        <taxon>Pterygota</taxon>
        <taxon>Neoptera</taxon>
        <taxon>Paraneoptera</taxon>
        <taxon>Psocodea</taxon>
        <taxon>Troctomorpha</taxon>
        <taxon>Phthiraptera</taxon>
        <taxon>Anoplura</taxon>
        <taxon>Polyplacidae</taxon>
        <taxon>Polyplax</taxon>
    </lineage>
</organism>
<evidence type="ECO:0000256" key="1">
    <source>
        <dbReference type="ARBA" id="ARBA00004123"/>
    </source>
</evidence>
<comment type="subcellular location">
    <subcellularLocation>
        <location evidence="1">Nucleus</location>
    </subcellularLocation>
</comment>
<feature type="domain" description="C2H2-type" evidence="9">
    <location>
        <begin position="856"/>
        <end position="883"/>
    </location>
</feature>
<evidence type="ECO:0000313" key="11">
    <source>
        <dbReference type="Proteomes" id="UP001359485"/>
    </source>
</evidence>
<dbReference type="Gene3D" id="3.30.160.60">
    <property type="entry name" value="Classic Zinc Finger"/>
    <property type="match status" value="15"/>
</dbReference>
<feature type="region of interest" description="Disordered" evidence="8">
    <location>
        <begin position="906"/>
        <end position="928"/>
    </location>
</feature>
<evidence type="ECO:0000259" key="9">
    <source>
        <dbReference type="PROSITE" id="PS50157"/>
    </source>
</evidence>
<feature type="compositionally biased region" description="Basic residues" evidence="8">
    <location>
        <begin position="698"/>
        <end position="707"/>
    </location>
</feature>
<evidence type="ECO:0000256" key="2">
    <source>
        <dbReference type="ARBA" id="ARBA00022723"/>
    </source>
</evidence>
<feature type="domain" description="C2H2-type" evidence="9">
    <location>
        <begin position="112"/>
        <end position="140"/>
    </location>
</feature>
<evidence type="ECO:0000256" key="7">
    <source>
        <dbReference type="PROSITE-ProRule" id="PRU00042"/>
    </source>
</evidence>
<reference evidence="10 11" key="1">
    <citation type="submission" date="2023-09" db="EMBL/GenBank/DDBJ databases">
        <title>Genomes of two closely related lineages of the louse Polyplax serrata with different host specificities.</title>
        <authorList>
            <person name="Martinu J."/>
            <person name="Tarabai H."/>
            <person name="Stefka J."/>
            <person name="Hypsa V."/>
        </authorList>
    </citation>
    <scope>NUCLEOTIDE SEQUENCE [LARGE SCALE GENOMIC DNA]</scope>
    <source>
        <strain evidence="10">98ZLc_SE</strain>
    </source>
</reference>
<dbReference type="PROSITE" id="PS50157">
    <property type="entry name" value="ZINC_FINGER_C2H2_2"/>
    <property type="match status" value="19"/>
</dbReference>
<feature type="domain" description="C2H2-type" evidence="9">
    <location>
        <begin position="800"/>
        <end position="827"/>
    </location>
</feature>
<keyword evidence="4 7" id="KW-0863">Zinc-finger</keyword>
<keyword evidence="5" id="KW-0862">Zinc</keyword>
<feature type="domain" description="C2H2-type" evidence="9">
    <location>
        <begin position="186"/>
        <end position="213"/>
    </location>
</feature>
<dbReference type="EMBL" id="JAWJWF010000003">
    <property type="protein sequence ID" value="KAK6635366.1"/>
    <property type="molecule type" value="Genomic_DNA"/>
</dbReference>
<dbReference type="PROSITE" id="PS00028">
    <property type="entry name" value="ZINC_FINGER_C2H2_1"/>
    <property type="match status" value="19"/>
</dbReference>
<gene>
    <name evidence="10" type="ORF">RUM44_000617</name>
</gene>
<feature type="domain" description="C2H2-type" evidence="9">
    <location>
        <begin position="537"/>
        <end position="564"/>
    </location>
</feature>
<dbReference type="SMART" id="SM00355">
    <property type="entry name" value="ZnF_C2H2"/>
    <property type="match status" value="23"/>
</dbReference>
<feature type="domain" description="C2H2-type" evidence="9">
    <location>
        <begin position="214"/>
        <end position="241"/>
    </location>
</feature>
<keyword evidence="11" id="KW-1185">Reference proteome</keyword>
<feature type="compositionally biased region" description="Basic and acidic residues" evidence="8">
    <location>
        <begin position="906"/>
        <end position="918"/>
    </location>
</feature>
<feature type="domain" description="C2H2-type" evidence="9">
    <location>
        <begin position="743"/>
        <end position="771"/>
    </location>
</feature>
<evidence type="ECO:0000256" key="5">
    <source>
        <dbReference type="ARBA" id="ARBA00022833"/>
    </source>
</evidence>
<keyword evidence="2" id="KW-0479">Metal-binding</keyword>
<name>A0ABR1B6W6_POLSC</name>
<dbReference type="Pfam" id="PF00096">
    <property type="entry name" value="zf-C2H2"/>
    <property type="match status" value="7"/>
</dbReference>
<feature type="domain" description="C2H2-type" evidence="9">
    <location>
        <begin position="157"/>
        <end position="185"/>
    </location>
</feature>
<dbReference type="InterPro" id="IPR036236">
    <property type="entry name" value="Znf_C2H2_sf"/>
</dbReference>
<feature type="domain" description="C2H2-type" evidence="9">
    <location>
        <begin position="772"/>
        <end position="799"/>
    </location>
</feature>
<feature type="compositionally biased region" description="Basic and acidic residues" evidence="8">
    <location>
        <begin position="322"/>
        <end position="337"/>
    </location>
</feature>
<accession>A0ABR1B6W6</accession>
<dbReference type="PANTHER" id="PTHR23226">
    <property type="entry name" value="ZINC FINGER AND SCAN DOMAIN-CONTAINING"/>
    <property type="match status" value="1"/>
</dbReference>
<feature type="domain" description="C2H2-type" evidence="9">
    <location>
        <begin position="298"/>
        <end position="326"/>
    </location>
</feature>
<feature type="domain" description="C2H2-type" evidence="9">
    <location>
        <begin position="509"/>
        <end position="536"/>
    </location>
</feature>
<sequence>MRRHDEISLSGINRKSSTTFTWKNLRGICPQCPIRCDKAFDLADHMSVEHSLEVHHCQHCDLIQCGDKAKFAKHVQCHVNVAERKSLGCFSCGVRSSSRKLLNEHLTEVHKNTCEKCNKSFQNATQFRKHHAIVHKSENQGKKTNLHGKGPSDGKYYTCHLCGKQFGHSSGLSYHLRHVHEGIKEHECDICGRKFALRAAREDHRRIHTGERPYVCRTCGKTFKAKASLYIHSKTHTDSFPYPCTYCKRKFRWRQQLLSHITTHTGEKKHFCEVCGKGFGVKNDLTKHKLVHSQDKPFLCLLCGLSFGQKRYLKNHEKARHKKEDAIKSRSESYRLEEQDETDNVMSIDELEEPSDSDERPDEDLENADEMLEKRIVICQDGDTPAENAAYTVFEIEYVEVSDKEDSKTKDEIKCVMRDLSGNLVQLNIEEENESRAQPTTSSKPKESIKCPLCKKTISRSFSIHLRTDHRNHFDQANATTCNLCGKTIASLHSYIRHVKLVHEKLKEFICDTCGRCFGEKSKLKEHFRIHTMEYPFECNTCGKRVRTTGSLRSHQKLHYDSKVLKCDYCDERFRFNQQRIHHTRRHHTKEKPFACDLCDRRFEVKQELKRHLFVHTSVNRFECNYCGRKYRGWSGSHENSKPKIQNVEVLIALPVETTIKEESDILPESVKAGASTSDRENQKNQNTDLPGKPKGEKSKKKKRVVMRSRKTGTFNCDRCEKVCTTEKYLERHIKVHDKKKLFICHLCGKEFKHNYALHRHVRTVHENRRDFECDLCGRAFLEKSVRDDHRRIHTGECPYVCQTCGKAFKTMASLCAHRKIHTDSFPHGCTFCPKRFRFKQQLLGHLTMHTGEKKHFCDICGRGFGVRWDLTRHRPIHNKTKDFVCAYCGMTFTCKKYVQRHTKSHQKDTQAQEKERQQPASVPNVDLSMPIPVPLPVSYIILPNQTEGNVCV</sequence>
<keyword evidence="3" id="KW-0677">Repeat</keyword>
<feature type="domain" description="C2H2-type" evidence="9">
    <location>
        <begin position="884"/>
        <end position="911"/>
    </location>
</feature>
<feature type="domain" description="C2H2-type" evidence="9">
    <location>
        <begin position="828"/>
        <end position="855"/>
    </location>
</feature>
<dbReference type="InterPro" id="IPR013087">
    <property type="entry name" value="Znf_C2H2_type"/>
</dbReference>
<evidence type="ECO:0000256" key="3">
    <source>
        <dbReference type="ARBA" id="ARBA00022737"/>
    </source>
</evidence>
<dbReference type="PANTHER" id="PTHR23226:SF416">
    <property type="entry name" value="FI01424P"/>
    <property type="match status" value="1"/>
</dbReference>
<feature type="compositionally biased region" description="Acidic residues" evidence="8">
    <location>
        <begin position="338"/>
        <end position="364"/>
    </location>
</feature>
<feature type="domain" description="C2H2-type" evidence="9">
    <location>
        <begin position="242"/>
        <end position="269"/>
    </location>
</feature>
<proteinExistence type="predicted"/>
<dbReference type="Proteomes" id="UP001359485">
    <property type="component" value="Unassembled WGS sequence"/>
</dbReference>
<dbReference type="SUPFAM" id="SSF57667">
    <property type="entry name" value="beta-beta-alpha zinc fingers"/>
    <property type="match status" value="10"/>
</dbReference>
<evidence type="ECO:0000256" key="4">
    <source>
        <dbReference type="ARBA" id="ARBA00022771"/>
    </source>
</evidence>
<feature type="domain" description="C2H2-type" evidence="9">
    <location>
        <begin position="270"/>
        <end position="297"/>
    </location>
</feature>
<evidence type="ECO:0000313" key="10">
    <source>
        <dbReference type="EMBL" id="KAK6635366.1"/>
    </source>
</evidence>
<feature type="domain" description="C2H2-type" evidence="9">
    <location>
        <begin position="594"/>
        <end position="621"/>
    </location>
</feature>
<feature type="region of interest" description="Disordered" evidence="8">
    <location>
        <begin position="665"/>
        <end position="707"/>
    </location>
</feature>
<feature type="domain" description="C2H2-type" evidence="9">
    <location>
        <begin position="480"/>
        <end position="508"/>
    </location>
</feature>
<evidence type="ECO:0000256" key="6">
    <source>
        <dbReference type="ARBA" id="ARBA00023242"/>
    </source>
</evidence>
<evidence type="ECO:0000256" key="8">
    <source>
        <dbReference type="SAM" id="MobiDB-lite"/>
    </source>
</evidence>
<comment type="caution">
    <text evidence="10">The sequence shown here is derived from an EMBL/GenBank/DDBJ whole genome shotgun (WGS) entry which is preliminary data.</text>
</comment>
<feature type="region of interest" description="Disordered" evidence="8">
    <location>
        <begin position="318"/>
        <end position="364"/>
    </location>
</feature>
<protein>
    <recommendedName>
        <fullName evidence="9">C2H2-type domain-containing protein</fullName>
    </recommendedName>
</protein>
<keyword evidence="6" id="KW-0539">Nucleus</keyword>